<proteinExistence type="inferred from homology"/>
<evidence type="ECO:0000313" key="9">
    <source>
        <dbReference type="Proteomes" id="UP001196565"/>
    </source>
</evidence>
<dbReference type="PANTHER" id="PTHR18895:SF74">
    <property type="entry name" value="MTRF1L RELEASE FACTOR GLUTAMINE METHYLTRANSFERASE"/>
    <property type="match status" value="1"/>
</dbReference>
<evidence type="ECO:0000256" key="4">
    <source>
        <dbReference type="ARBA" id="ARBA00048391"/>
    </source>
</evidence>
<evidence type="ECO:0000256" key="1">
    <source>
        <dbReference type="ARBA" id="ARBA00022603"/>
    </source>
</evidence>
<dbReference type="SUPFAM" id="SSF53335">
    <property type="entry name" value="S-adenosyl-L-methionine-dependent methyltransferases"/>
    <property type="match status" value="1"/>
</dbReference>
<dbReference type="Gene3D" id="1.10.8.10">
    <property type="entry name" value="DNA helicase RuvA subunit, C-terminal domain"/>
    <property type="match status" value="1"/>
</dbReference>
<dbReference type="NCBIfam" id="TIGR00536">
    <property type="entry name" value="hemK_fam"/>
    <property type="match status" value="1"/>
</dbReference>
<evidence type="ECO:0000256" key="2">
    <source>
        <dbReference type="ARBA" id="ARBA00022679"/>
    </source>
</evidence>
<dbReference type="InterPro" id="IPR019874">
    <property type="entry name" value="RF_methyltr_PrmC"/>
</dbReference>
<dbReference type="GO" id="GO:0032259">
    <property type="term" value="P:methylation"/>
    <property type="evidence" value="ECO:0007669"/>
    <property type="project" value="UniProtKB-KW"/>
</dbReference>
<feature type="binding site" evidence="5">
    <location>
        <begin position="129"/>
        <end position="133"/>
    </location>
    <ligand>
        <name>S-adenosyl-L-methionine</name>
        <dbReference type="ChEBI" id="CHEBI:59789"/>
    </ligand>
</feature>
<dbReference type="HAMAP" id="MF_02126">
    <property type="entry name" value="RF_methyltr_PrmC"/>
    <property type="match status" value="1"/>
</dbReference>
<comment type="function">
    <text evidence="5">Methylates the class 1 translation termination release factors RF1/PrfA and RF2/PrfB on the glutamine residue of the universally conserved GGQ motif.</text>
</comment>
<reference evidence="8 9" key="1">
    <citation type="submission" date="2021-07" db="EMBL/GenBank/DDBJ databases">
        <authorList>
            <person name="So Y."/>
        </authorList>
    </citation>
    <scope>NUCLEOTIDE SEQUENCE [LARGE SCALE GENOMIC DNA]</scope>
    <source>
        <strain evidence="8 9">HJA6</strain>
    </source>
</reference>
<dbReference type="Proteomes" id="UP001196565">
    <property type="component" value="Unassembled WGS sequence"/>
</dbReference>
<feature type="domain" description="Release factor glutamine methyltransferase N-terminal" evidence="7">
    <location>
        <begin position="17"/>
        <end position="83"/>
    </location>
</feature>
<dbReference type="InterPro" id="IPR004556">
    <property type="entry name" value="HemK-like"/>
</dbReference>
<evidence type="ECO:0000259" key="7">
    <source>
        <dbReference type="Pfam" id="PF17827"/>
    </source>
</evidence>
<evidence type="ECO:0000256" key="5">
    <source>
        <dbReference type="HAMAP-Rule" id="MF_02126"/>
    </source>
</evidence>
<dbReference type="InterPro" id="IPR050320">
    <property type="entry name" value="N5-glutamine_MTase"/>
</dbReference>
<keyword evidence="2 5" id="KW-0808">Transferase</keyword>
<keyword evidence="3 5" id="KW-0949">S-adenosyl-L-methionine</keyword>
<organism evidence="8 9">
    <name type="scientific">Roseomonas alba</name>
    <dbReference type="NCBI Taxonomy" id="2846776"/>
    <lineage>
        <taxon>Bacteria</taxon>
        <taxon>Pseudomonadati</taxon>
        <taxon>Pseudomonadota</taxon>
        <taxon>Alphaproteobacteria</taxon>
        <taxon>Acetobacterales</taxon>
        <taxon>Roseomonadaceae</taxon>
        <taxon>Roseomonas</taxon>
    </lineage>
</organism>
<dbReference type="EMBL" id="JAHYBZ010000010">
    <property type="protein sequence ID" value="MBW6401076.1"/>
    <property type="molecule type" value="Genomic_DNA"/>
</dbReference>
<dbReference type="GO" id="GO:0102559">
    <property type="term" value="F:peptide chain release factor N(5)-glutamine methyltransferase activity"/>
    <property type="evidence" value="ECO:0007669"/>
    <property type="project" value="UniProtKB-EC"/>
</dbReference>
<feature type="domain" description="Methyltransferase small" evidence="6">
    <location>
        <begin position="119"/>
        <end position="203"/>
    </location>
</feature>
<accession>A0ABS7AFJ1</accession>
<keyword evidence="1 5" id="KW-0489">Methyltransferase</keyword>
<evidence type="ECO:0000259" key="6">
    <source>
        <dbReference type="Pfam" id="PF05175"/>
    </source>
</evidence>
<evidence type="ECO:0000256" key="3">
    <source>
        <dbReference type="ARBA" id="ARBA00022691"/>
    </source>
</evidence>
<dbReference type="Gene3D" id="3.40.50.150">
    <property type="entry name" value="Vaccinia Virus protein VP39"/>
    <property type="match status" value="1"/>
</dbReference>
<feature type="binding site" evidence="5">
    <location>
        <position position="152"/>
    </location>
    <ligand>
        <name>S-adenosyl-L-methionine</name>
        <dbReference type="ChEBI" id="CHEBI:59789"/>
    </ligand>
</feature>
<dbReference type="Pfam" id="PF17827">
    <property type="entry name" value="PrmC_N"/>
    <property type="match status" value="1"/>
</dbReference>
<feature type="binding site" evidence="5">
    <location>
        <position position="181"/>
    </location>
    <ligand>
        <name>S-adenosyl-L-methionine</name>
        <dbReference type="ChEBI" id="CHEBI:59789"/>
    </ligand>
</feature>
<dbReference type="PANTHER" id="PTHR18895">
    <property type="entry name" value="HEMK METHYLTRANSFERASE"/>
    <property type="match status" value="1"/>
</dbReference>
<dbReference type="InterPro" id="IPR029063">
    <property type="entry name" value="SAM-dependent_MTases_sf"/>
</dbReference>
<feature type="binding site" evidence="5">
    <location>
        <begin position="195"/>
        <end position="198"/>
    </location>
    <ligand>
        <name>substrate</name>
    </ligand>
</feature>
<dbReference type="EC" id="2.1.1.297" evidence="5"/>
<dbReference type="RefSeq" id="WP_219765647.1">
    <property type="nucleotide sequence ID" value="NZ_JAHYBZ010000010.1"/>
</dbReference>
<sequence length="289" mass="29870">MSGCADPGGSVGAYLCQAGQMLRAAGIEAPRQEARMLLAHSLACREEDLLRDPRAAVPDEAATRFGALLRRRLAREPMAHLLGQAGFWTLTLETTPATLIPRGDSEAIVEAALAAFDSPARIRRVLDLGTGTGALLLAVLAECPDAFGVGVDLSPEAAALAARNAAANGLADRAAFFCGHWAEAIGGRFDLVLSNPPYIESAEVPRLMPEVARFEPALALDGGADGLDAYRVLAHALPGLLAPGGRAVLELGQGQRAAVEGLALAAGLVPVAARHDLGGIERALVLGEN</sequence>
<keyword evidence="9" id="KW-1185">Reference proteome</keyword>
<comment type="caution">
    <text evidence="8">The sequence shown here is derived from an EMBL/GenBank/DDBJ whole genome shotgun (WGS) entry which is preliminary data.</text>
</comment>
<protein>
    <recommendedName>
        <fullName evidence="5">Release factor glutamine methyltransferase</fullName>
        <shortName evidence="5">RF MTase</shortName>
        <ecNumber evidence="5">2.1.1.297</ecNumber>
    </recommendedName>
    <alternativeName>
        <fullName evidence="5">N5-glutamine methyltransferase PrmC</fullName>
    </alternativeName>
    <alternativeName>
        <fullName evidence="5">Protein-(glutamine-N5) MTase PrmC</fullName>
    </alternativeName>
    <alternativeName>
        <fullName evidence="5">Protein-glutamine N-methyltransferase PrmC</fullName>
    </alternativeName>
</protein>
<dbReference type="Pfam" id="PF05175">
    <property type="entry name" value="MTS"/>
    <property type="match status" value="1"/>
</dbReference>
<dbReference type="CDD" id="cd02440">
    <property type="entry name" value="AdoMet_MTases"/>
    <property type="match status" value="1"/>
</dbReference>
<gene>
    <name evidence="5 8" type="primary">prmC</name>
    <name evidence="8" type="ORF">KPL78_24670</name>
</gene>
<dbReference type="InterPro" id="IPR007848">
    <property type="entry name" value="Small_mtfrase_dom"/>
</dbReference>
<name>A0ABS7AFJ1_9PROT</name>
<evidence type="ECO:0000313" key="8">
    <source>
        <dbReference type="EMBL" id="MBW6401076.1"/>
    </source>
</evidence>
<feature type="binding site" evidence="5">
    <location>
        <position position="195"/>
    </location>
    <ligand>
        <name>S-adenosyl-L-methionine</name>
        <dbReference type="ChEBI" id="CHEBI:59789"/>
    </ligand>
</feature>
<comment type="similarity">
    <text evidence="5">Belongs to the protein N5-glutamine methyltransferase family. PrmC subfamily.</text>
</comment>
<comment type="catalytic activity">
    <reaction evidence="4 5">
        <text>L-glutaminyl-[peptide chain release factor] + S-adenosyl-L-methionine = N(5)-methyl-L-glutaminyl-[peptide chain release factor] + S-adenosyl-L-homocysteine + H(+)</text>
        <dbReference type="Rhea" id="RHEA:42896"/>
        <dbReference type="Rhea" id="RHEA-COMP:10271"/>
        <dbReference type="Rhea" id="RHEA-COMP:10272"/>
        <dbReference type="ChEBI" id="CHEBI:15378"/>
        <dbReference type="ChEBI" id="CHEBI:30011"/>
        <dbReference type="ChEBI" id="CHEBI:57856"/>
        <dbReference type="ChEBI" id="CHEBI:59789"/>
        <dbReference type="ChEBI" id="CHEBI:61891"/>
        <dbReference type="EC" id="2.1.1.297"/>
    </reaction>
</comment>
<dbReference type="PROSITE" id="PS00092">
    <property type="entry name" value="N6_MTASE"/>
    <property type="match status" value="1"/>
</dbReference>
<dbReference type="InterPro" id="IPR002052">
    <property type="entry name" value="DNA_methylase_N6_adenine_CS"/>
</dbReference>
<dbReference type="NCBIfam" id="TIGR03534">
    <property type="entry name" value="RF_mod_PrmC"/>
    <property type="match status" value="1"/>
</dbReference>
<dbReference type="InterPro" id="IPR040758">
    <property type="entry name" value="PrmC_N"/>
</dbReference>